<dbReference type="RefSeq" id="WP_154300241.1">
    <property type="nucleotide sequence ID" value="NZ_WKRD01000001.1"/>
</dbReference>
<evidence type="ECO:0000313" key="1">
    <source>
        <dbReference type="EMBL" id="MSC55917.1"/>
    </source>
</evidence>
<comment type="caution">
    <text evidence="1">The sequence shown here is derived from an EMBL/GenBank/DDBJ whole genome shotgun (WGS) entry which is preliminary data.</text>
</comment>
<organism evidence="1 2">
    <name type="scientific">Lachnospira eligens</name>
    <dbReference type="NCBI Taxonomy" id="39485"/>
    <lineage>
        <taxon>Bacteria</taxon>
        <taxon>Bacillati</taxon>
        <taxon>Bacillota</taxon>
        <taxon>Clostridia</taxon>
        <taxon>Lachnospirales</taxon>
        <taxon>Lachnospiraceae</taxon>
        <taxon>Lachnospira</taxon>
    </lineage>
</organism>
<name>A0A7C9H4K7_9FIRM</name>
<sequence>MKKVYIAGVDCSISDAIKYAIAGNGIIVPEEKNGNPSLELINFTKKEAKEIYKEMFNGTNTKARLVFNR</sequence>
<reference evidence="1 2" key="1">
    <citation type="journal article" date="2019" name="Nat. Med.">
        <title>A library of human gut bacterial isolates paired with longitudinal multiomics data enables mechanistic microbiome research.</title>
        <authorList>
            <person name="Poyet M."/>
            <person name="Groussin M."/>
            <person name="Gibbons S.M."/>
            <person name="Avila-Pacheco J."/>
            <person name="Jiang X."/>
            <person name="Kearney S.M."/>
            <person name="Perrotta A.R."/>
            <person name="Berdy B."/>
            <person name="Zhao S."/>
            <person name="Lieberman T.D."/>
            <person name="Swanson P.K."/>
            <person name="Smith M."/>
            <person name="Roesemann S."/>
            <person name="Alexander J.E."/>
            <person name="Rich S.A."/>
            <person name="Livny J."/>
            <person name="Vlamakis H."/>
            <person name="Clish C."/>
            <person name="Bullock K."/>
            <person name="Deik A."/>
            <person name="Scott J."/>
            <person name="Pierce K.A."/>
            <person name="Xavier R.J."/>
            <person name="Alm E.J."/>
        </authorList>
    </citation>
    <scope>NUCLEOTIDE SEQUENCE [LARGE SCALE GENOMIC DNA]</scope>
    <source>
        <strain evidence="1 2">BIOML-A1</strain>
    </source>
</reference>
<accession>A0A7C9H4K7</accession>
<proteinExistence type="predicted"/>
<dbReference type="AlphaFoldDB" id="A0A7C9H4K7"/>
<evidence type="ECO:0000313" key="2">
    <source>
        <dbReference type="Proteomes" id="UP000481964"/>
    </source>
</evidence>
<dbReference type="EMBL" id="WKRD01000001">
    <property type="protein sequence ID" value="MSC55917.1"/>
    <property type="molecule type" value="Genomic_DNA"/>
</dbReference>
<protein>
    <submittedName>
        <fullName evidence="1">Uncharacterized protein</fullName>
    </submittedName>
</protein>
<dbReference type="Proteomes" id="UP000481964">
    <property type="component" value="Unassembled WGS sequence"/>
</dbReference>
<gene>
    <name evidence="1" type="ORF">GKE48_00400</name>
</gene>